<keyword evidence="6 13" id="KW-0812">Transmembrane</keyword>
<evidence type="ECO:0000313" key="16">
    <source>
        <dbReference type="EMBL" id="AWD32814.1"/>
    </source>
</evidence>
<dbReference type="Pfam" id="PF02096">
    <property type="entry name" value="60KD_IMP"/>
    <property type="match status" value="1"/>
</dbReference>
<keyword evidence="5 13" id="KW-1003">Cell membrane</keyword>
<feature type="transmembrane region" description="Helical" evidence="13">
    <location>
        <begin position="426"/>
        <end position="447"/>
    </location>
</feature>
<evidence type="ECO:0000256" key="2">
    <source>
        <dbReference type="ARBA" id="ARBA00010527"/>
    </source>
</evidence>
<reference evidence="16 17" key="1">
    <citation type="journal article" date="2018" name="Parasitology">
        <title>The reduced genome of Candidatus Kinetoplastibacterium sorsogonicusi, the endosymbiont of Kentomonas sorsogonicus (Trypanosomatidae): loss of the haem-synthesis pathway.</title>
        <authorList>
            <person name="Silva F.M."/>
            <person name="Kostygov A.Y."/>
            <person name="Spodareva V.V."/>
            <person name="Butenko A."/>
            <person name="Tossou R."/>
            <person name="Lukes J."/>
            <person name="Yurchenko V."/>
            <person name="Alves J.M.P."/>
        </authorList>
    </citation>
    <scope>NUCLEOTIDE SEQUENCE [LARGE SCALE GENOMIC DNA]</scope>
    <source>
        <strain evidence="16 17">MF-08</strain>
    </source>
</reference>
<dbReference type="PANTHER" id="PTHR12428">
    <property type="entry name" value="OXA1"/>
    <property type="match status" value="1"/>
</dbReference>
<evidence type="ECO:0000256" key="1">
    <source>
        <dbReference type="ARBA" id="ARBA00004429"/>
    </source>
</evidence>
<dbReference type="InterPro" id="IPR047196">
    <property type="entry name" value="YidC_ALB_C"/>
</dbReference>
<feature type="transmembrane region" description="Helical" evidence="13">
    <location>
        <begin position="330"/>
        <end position="351"/>
    </location>
</feature>
<dbReference type="Proteomes" id="UP000266796">
    <property type="component" value="Chromosome"/>
</dbReference>
<organism evidence="16 17">
    <name type="scientific">Candidatus Kinetoplastidibacterium kentomonadis</name>
    <dbReference type="NCBI Taxonomy" id="1576550"/>
    <lineage>
        <taxon>Bacteria</taxon>
        <taxon>Pseudomonadati</taxon>
        <taxon>Pseudomonadota</taxon>
        <taxon>Betaproteobacteria</taxon>
        <taxon>Candidatus Kinetoplastidibacterium</taxon>
    </lineage>
</organism>
<dbReference type="GO" id="GO:0032977">
    <property type="term" value="F:membrane insertase activity"/>
    <property type="evidence" value="ECO:0007669"/>
    <property type="project" value="InterPro"/>
</dbReference>
<keyword evidence="4 13" id="KW-0813">Transport</keyword>
<dbReference type="NCBIfam" id="TIGR03593">
    <property type="entry name" value="yidC_nterm"/>
    <property type="match status" value="1"/>
</dbReference>
<dbReference type="AlphaFoldDB" id="A0A3Q8EUQ2"/>
<dbReference type="GO" id="GO:0051205">
    <property type="term" value="P:protein insertion into membrane"/>
    <property type="evidence" value="ECO:0007669"/>
    <property type="project" value="TreeGrafter"/>
</dbReference>
<evidence type="ECO:0000256" key="7">
    <source>
        <dbReference type="ARBA" id="ARBA00022927"/>
    </source>
</evidence>
<comment type="subunit">
    <text evidence="13">Interacts with the Sec translocase complex via SecD. Specifically interacts with transmembrane segments of nascent integral membrane proteins during membrane integration.</text>
</comment>
<dbReference type="GO" id="GO:0005886">
    <property type="term" value="C:plasma membrane"/>
    <property type="evidence" value="ECO:0007669"/>
    <property type="project" value="UniProtKB-SubCell"/>
</dbReference>
<evidence type="ECO:0000256" key="10">
    <source>
        <dbReference type="ARBA" id="ARBA00023186"/>
    </source>
</evidence>
<dbReference type="PRINTS" id="PR01900">
    <property type="entry name" value="YIDCPROTEIN"/>
</dbReference>
<keyword evidence="17" id="KW-1185">Reference proteome</keyword>
<keyword evidence="7 13" id="KW-0653">Protein transport</keyword>
<evidence type="ECO:0000256" key="5">
    <source>
        <dbReference type="ARBA" id="ARBA00022475"/>
    </source>
</evidence>
<evidence type="ECO:0000256" key="13">
    <source>
        <dbReference type="HAMAP-Rule" id="MF_01810"/>
    </source>
</evidence>
<feature type="transmembrane region" description="Helical" evidence="13">
    <location>
        <begin position="467"/>
        <end position="484"/>
    </location>
</feature>
<accession>A0A3Q8EUQ2</accession>
<dbReference type="Gene3D" id="2.70.98.90">
    <property type="match status" value="1"/>
</dbReference>
<evidence type="ECO:0000313" key="17">
    <source>
        <dbReference type="Proteomes" id="UP000266796"/>
    </source>
</evidence>
<evidence type="ECO:0000256" key="9">
    <source>
        <dbReference type="ARBA" id="ARBA00023136"/>
    </source>
</evidence>
<feature type="domain" description="Membrane insertase YidC/Oxa/ALB C-terminal" evidence="14">
    <location>
        <begin position="357"/>
        <end position="535"/>
    </location>
</feature>
<dbReference type="CDD" id="cd19961">
    <property type="entry name" value="EcYidC-like_peri"/>
    <property type="match status" value="1"/>
</dbReference>
<name>A0A3Q8EUQ2_9PROT</name>
<evidence type="ECO:0000256" key="11">
    <source>
        <dbReference type="ARBA" id="ARBA00033245"/>
    </source>
</evidence>
<protein>
    <recommendedName>
        <fullName evidence="3 13">Membrane protein insertase YidC</fullName>
    </recommendedName>
    <alternativeName>
        <fullName evidence="12 13">Foldase YidC</fullName>
    </alternativeName>
    <alternativeName>
        <fullName evidence="11 13">Membrane integrase YidC</fullName>
    </alternativeName>
    <alternativeName>
        <fullName evidence="13">Membrane protein YidC</fullName>
    </alternativeName>
</protein>
<dbReference type="InterPro" id="IPR019998">
    <property type="entry name" value="Membr_insert_YidC"/>
</dbReference>
<dbReference type="KEGG" id="kso:CKSOR_00717"/>
<proteinExistence type="inferred from homology"/>
<feature type="domain" description="Membrane insertase YidC N-terminal" evidence="15">
    <location>
        <begin position="69"/>
        <end position="345"/>
    </location>
</feature>
<evidence type="ECO:0000256" key="8">
    <source>
        <dbReference type="ARBA" id="ARBA00022989"/>
    </source>
</evidence>
<dbReference type="NCBIfam" id="TIGR03592">
    <property type="entry name" value="yidC_oxa1_cterm"/>
    <property type="match status" value="1"/>
</dbReference>
<dbReference type="InterPro" id="IPR028053">
    <property type="entry name" value="Membr_insert_YidC_N"/>
</dbReference>
<dbReference type="InterPro" id="IPR038221">
    <property type="entry name" value="YidC_periplasmic_sf"/>
</dbReference>
<dbReference type="PRINTS" id="PR00701">
    <property type="entry name" value="60KDINNERMP"/>
</dbReference>
<keyword evidence="10 13" id="KW-0143">Chaperone</keyword>
<evidence type="ECO:0000256" key="12">
    <source>
        <dbReference type="ARBA" id="ARBA00033342"/>
    </source>
</evidence>
<evidence type="ECO:0000259" key="14">
    <source>
        <dbReference type="Pfam" id="PF02096"/>
    </source>
</evidence>
<feature type="transmembrane region" description="Helical" evidence="13">
    <location>
        <begin position="496"/>
        <end position="519"/>
    </location>
</feature>
<evidence type="ECO:0000259" key="15">
    <source>
        <dbReference type="Pfam" id="PF14849"/>
    </source>
</evidence>
<dbReference type="PANTHER" id="PTHR12428:SF65">
    <property type="entry name" value="CYTOCHROME C OXIDASE ASSEMBLY PROTEIN COX18, MITOCHONDRIAL"/>
    <property type="match status" value="1"/>
</dbReference>
<evidence type="ECO:0000256" key="3">
    <source>
        <dbReference type="ARBA" id="ARBA00015325"/>
    </source>
</evidence>
<feature type="transmembrane region" description="Helical" evidence="13">
    <location>
        <begin position="357"/>
        <end position="375"/>
    </location>
</feature>
<dbReference type="NCBIfam" id="NF002352">
    <property type="entry name" value="PRK01318.1-3"/>
    <property type="match status" value="1"/>
</dbReference>
<dbReference type="InterPro" id="IPR028055">
    <property type="entry name" value="YidC/Oxa/ALB_C"/>
</dbReference>
<keyword evidence="8 13" id="KW-1133">Transmembrane helix</keyword>
<keyword evidence="9 13" id="KW-0472">Membrane</keyword>
<dbReference type="Pfam" id="PF14849">
    <property type="entry name" value="YidC_periplas"/>
    <property type="match status" value="1"/>
</dbReference>
<dbReference type="GO" id="GO:0015031">
    <property type="term" value="P:protein transport"/>
    <property type="evidence" value="ECO:0007669"/>
    <property type="project" value="UniProtKB-KW"/>
</dbReference>
<dbReference type="EMBL" id="CP025628">
    <property type="protein sequence ID" value="AWD32814.1"/>
    <property type="molecule type" value="Genomic_DNA"/>
</dbReference>
<sequence length="540" mass="62622">MSITKIMDTKKLILWIIFSFSIMLLWHQWQNDYKQNQYIQTANNSITDSTTIIPNIYHDTKKYDTGDLINVKTDLLDITLDCLGAQIIKVKLLKYPSLMNKDEGTILLDKNDKNFYVVQSGIISNKAKEEFPNHQTNFTFNKDDSIFLGNQKKLVFEANVNNVLLKKIFLINEKSYNIQVIHKLTNNNKETIYPSLYLQIERDGNEPYGISKFYKTFTGFAVFSNKEKFQKISFDDITKNKQKYIKESSNGWIAMVQQYFTTALIPTPGINHKNEIVKINDLYKNTYVARVIENLEQVLPNHTISNTSNLWIGPQDQNTLSQLSEGLDLVVDYGFFTIIAKPLFLLLTLMYKIFNNWGWSIVFLTIFIKLIFFPLSSASYKSMAKLKDIAPKIQSLKEIYNEDKQKLNIALMDLYKTEKINPLGGCLPTLIQIPVFIALYWVLLSSVEMKGAPWILWINDLSAKDPFFILPSLMMLTMFLQIKLNPAPTDPIQAKIMMIMPIVFGFMMFFFPSGLVLYWCVNNTISIMQQWFITKNLYHS</sequence>
<dbReference type="InterPro" id="IPR001708">
    <property type="entry name" value="YidC/ALB3/OXA1/COX18"/>
</dbReference>
<dbReference type="CDD" id="cd20070">
    <property type="entry name" value="5TM_YidC_Alb3"/>
    <property type="match status" value="1"/>
</dbReference>
<evidence type="ECO:0000256" key="4">
    <source>
        <dbReference type="ARBA" id="ARBA00022448"/>
    </source>
</evidence>
<gene>
    <name evidence="13 16" type="primary">yidC</name>
    <name evidence="16" type="ORF">CKSOR_00717</name>
</gene>
<feature type="transmembrane region" description="Helical" evidence="13">
    <location>
        <begin position="12"/>
        <end position="29"/>
    </location>
</feature>
<comment type="subcellular location">
    <subcellularLocation>
        <location evidence="1">Cell inner membrane</location>
        <topology evidence="1">Multi-pass membrane protein</topology>
    </subcellularLocation>
    <subcellularLocation>
        <location evidence="13">Cell membrane</location>
        <topology evidence="13">Multi-pass membrane protein</topology>
    </subcellularLocation>
</comment>
<dbReference type="HAMAP" id="MF_01810">
    <property type="entry name" value="YidC_type1"/>
    <property type="match status" value="1"/>
</dbReference>
<comment type="function">
    <text evidence="13">Required for the insertion and/or proper folding and/or complex formation of integral membrane proteins into the membrane. Involved in integration of membrane proteins that insert both dependently and independently of the Sec translocase complex, as well as at least some lipoproteins. Aids folding of multispanning membrane proteins.</text>
</comment>
<comment type="similarity">
    <text evidence="2 13">Belongs to the OXA1/ALB3/YidC family. Type 1 subfamily.</text>
</comment>
<evidence type="ECO:0000256" key="6">
    <source>
        <dbReference type="ARBA" id="ARBA00022692"/>
    </source>
</evidence>